<accession>A0A1M3TK65</accession>
<feature type="transmembrane region" description="Helical" evidence="1">
    <location>
        <begin position="7"/>
        <end position="26"/>
    </location>
</feature>
<evidence type="ECO:0000256" key="1">
    <source>
        <dbReference type="SAM" id="Phobius"/>
    </source>
</evidence>
<evidence type="ECO:0000313" key="2">
    <source>
        <dbReference type="EMBL" id="OJZ87123.1"/>
    </source>
</evidence>
<gene>
    <name evidence="2" type="ORF">ASPFODRAFT_561175</name>
</gene>
<keyword evidence="1" id="KW-1133">Transmembrane helix</keyword>
<organism evidence="2 3">
    <name type="scientific">Aspergillus luchuensis (strain CBS 106.47)</name>
    <dbReference type="NCBI Taxonomy" id="1137211"/>
    <lineage>
        <taxon>Eukaryota</taxon>
        <taxon>Fungi</taxon>
        <taxon>Dikarya</taxon>
        <taxon>Ascomycota</taxon>
        <taxon>Pezizomycotina</taxon>
        <taxon>Eurotiomycetes</taxon>
        <taxon>Eurotiomycetidae</taxon>
        <taxon>Eurotiales</taxon>
        <taxon>Aspergillaceae</taxon>
        <taxon>Aspergillus</taxon>
        <taxon>Aspergillus subgen. Circumdati</taxon>
    </lineage>
</organism>
<keyword evidence="1" id="KW-0472">Membrane</keyword>
<protein>
    <submittedName>
        <fullName evidence="2">Uncharacterized protein</fullName>
    </submittedName>
</protein>
<name>A0A1M3TK65_ASPLC</name>
<sequence length="71" mass="8192">MSLICKRFAYLFQSLLLAVIIGIFLVKGRVKPPVHRLGHYRKVRCALPAGLRQLRHFQTPIEEIFSSQELS</sequence>
<proteinExistence type="predicted"/>
<reference evidence="3" key="1">
    <citation type="journal article" date="2017" name="Genome Biol.">
        <title>Comparative genomics reveals high biological diversity and specific adaptations in the industrially and medically important fungal genus Aspergillus.</title>
        <authorList>
            <person name="de Vries R.P."/>
            <person name="Riley R."/>
            <person name="Wiebenga A."/>
            <person name="Aguilar-Osorio G."/>
            <person name="Amillis S."/>
            <person name="Uchima C.A."/>
            <person name="Anderluh G."/>
            <person name="Asadollahi M."/>
            <person name="Askin M."/>
            <person name="Barry K."/>
            <person name="Battaglia E."/>
            <person name="Bayram O."/>
            <person name="Benocci T."/>
            <person name="Braus-Stromeyer S.A."/>
            <person name="Caldana C."/>
            <person name="Canovas D."/>
            <person name="Cerqueira G.C."/>
            <person name="Chen F."/>
            <person name="Chen W."/>
            <person name="Choi C."/>
            <person name="Clum A."/>
            <person name="Dos Santos R.A."/>
            <person name="Damasio A.R."/>
            <person name="Diallinas G."/>
            <person name="Emri T."/>
            <person name="Fekete E."/>
            <person name="Flipphi M."/>
            <person name="Freyberg S."/>
            <person name="Gallo A."/>
            <person name="Gournas C."/>
            <person name="Habgood R."/>
            <person name="Hainaut M."/>
            <person name="Harispe M.L."/>
            <person name="Henrissat B."/>
            <person name="Hilden K.S."/>
            <person name="Hope R."/>
            <person name="Hossain A."/>
            <person name="Karabika E."/>
            <person name="Karaffa L."/>
            <person name="Karanyi Z."/>
            <person name="Krasevec N."/>
            <person name="Kuo A."/>
            <person name="Kusch H."/>
            <person name="LaButti K."/>
            <person name="Lagendijk E.L."/>
            <person name="Lapidus A."/>
            <person name="Levasseur A."/>
            <person name="Lindquist E."/>
            <person name="Lipzen A."/>
            <person name="Logrieco A.F."/>
            <person name="MacCabe A."/>
            <person name="Maekelae M.R."/>
            <person name="Malavazi I."/>
            <person name="Melin P."/>
            <person name="Meyer V."/>
            <person name="Mielnichuk N."/>
            <person name="Miskei M."/>
            <person name="Molnar A.P."/>
            <person name="Mule G."/>
            <person name="Ngan C.Y."/>
            <person name="Orejas M."/>
            <person name="Orosz E."/>
            <person name="Ouedraogo J.P."/>
            <person name="Overkamp K.M."/>
            <person name="Park H.-S."/>
            <person name="Perrone G."/>
            <person name="Piumi F."/>
            <person name="Punt P.J."/>
            <person name="Ram A.F."/>
            <person name="Ramon A."/>
            <person name="Rauscher S."/>
            <person name="Record E."/>
            <person name="Riano-Pachon D.M."/>
            <person name="Robert V."/>
            <person name="Roehrig J."/>
            <person name="Ruller R."/>
            <person name="Salamov A."/>
            <person name="Salih N.S."/>
            <person name="Samson R.A."/>
            <person name="Sandor E."/>
            <person name="Sanguinetti M."/>
            <person name="Schuetze T."/>
            <person name="Sepcic K."/>
            <person name="Shelest E."/>
            <person name="Sherlock G."/>
            <person name="Sophianopoulou V."/>
            <person name="Squina F.M."/>
            <person name="Sun H."/>
            <person name="Susca A."/>
            <person name="Todd R.B."/>
            <person name="Tsang A."/>
            <person name="Unkles S.E."/>
            <person name="van de Wiele N."/>
            <person name="van Rossen-Uffink D."/>
            <person name="Oliveira J.V."/>
            <person name="Vesth T.C."/>
            <person name="Visser J."/>
            <person name="Yu J.-H."/>
            <person name="Zhou M."/>
            <person name="Andersen M.R."/>
            <person name="Archer D.B."/>
            <person name="Baker S.E."/>
            <person name="Benoit I."/>
            <person name="Brakhage A.A."/>
            <person name="Braus G.H."/>
            <person name="Fischer R."/>
            <person name="Frisvad J.C."/>
            <person name="Goldman G.H."/>
            <person name="Houbraken J."/>
            <person name="Oakley B."/>
            <person name="Pocsi I."/>
            <person name="Scazzocchio C."/>
            <person name="Seiboth B."/>
            <person name="vanKuyk P.A."/>
            <person name="Wortman J."/>
            <person name="Dyer P.S."/>
            <person name="Grigoriev I.V."/>
        </authorList>
    </citation>
    <scope>NUCLEOTIDE SEQUENCE [LARGE SCALE GENOMIC DNA]</scope>
    <source>
        <strain evidence="3">CBS 106.47</strain>
    </source>
</reference>
<evidence type="ECO:0000313" key="3">
    <source>
        <dbReference type="Proteomes" id="UP000184063"/>
    </source>
</evidence>
<dbReference type="Proteomes" id="UP000184063">
    <property type="component" value="Unassembled WGS sequence"/>
</dbReference>
<dbReference type="AlphaFoldDB" id="A0A1M3TK65"/>
<dbReference type="EMBL" id="KV878240">
    <property type="protein sequence ID" value="OJZ87123.1"/>
    <property type="molecule type" value="Genomic_DNA"/>
</dbReference>
<keyword evidence="1" id="KW-0812">Transmembrane</keyword>
<dbReference type="VEuPathDB" id="FungiDB:ASPFODRAFT_561175"/>